<dbReference type="EMBL" id="CP162602">
    <property type="protein sequence ID" value="XDK27163.1"/>
    <property type="molecule type" value="Genomic_DNA"/>
</dbReference>
<evidence type="ECO:0000256" key="3">
    <source>
        <dbReference type="ARBA" id="ARBA00023163"/>
    </source>
</evidence>
<dbReference type="RefSeq" id="WP_306099925.1">
    <property type="nucleotide sequence ID" value="NZ_CP162602.1"/>
</dbReference>
<dbReference type="Pfam" id="PF08220">
    <property type="entry name" value="HTH_DeoR"/>
    <property type="match status" value="1"/>
</dbReference>
<evidence type="ECO:0000256" key="2">
    <source>
        <dbReference type="ARBA" id="ARBA00023015"/>
    </source>
</evidence>
<dbReference type="Gene3D" id="1.10.10.10">
    <property type="entry name" value="Winged helix-like DNA-binding domain superfamily/Winged helix DNA-binding domain"/>
    <property type="match status" value="1"/>
</dbReference>
<keyword evidence="2" id="KW-0805">Transcription regulation</keyword>
<organism evidence="5">
    <name type="scientific">Vibrio sp. HB236076</name>
    <dbReference type="NCBI Taxonomy" id="3232307"/>
    <lineage>
        <taxon>Bacteria</taxon>
        <taxon>Pseudomonadati</taxon>
        <taxon>Pseudomonadota</taxon>
        <taxon>Gammaproteobacteria</taxon>
        <taxon>Vibrionales</taxon>
        <taxon>Vibrionaceae</taxon>
        <taxon>Vibrio</taxon>
    </lineage>
</organism>
<dbReference type="SUPFAM" id="SSF100950">
    <property type="entry name" value="NagB/RpiA/CoA transferase-like"/>
    <property type="match status" value="1"/>
</dbReference>
<dbReference type="PANTHER" id="PTHR30363">
    <property type="entry name" value="HTH-TYPE TRANSCRIPTIONAL REGULATOR SRLR-RELATED"/>
    <property type="match status" value="1"/>
</dbReference>
<dbReference type="InterPro" id="IPR037171">
    <property type="entry name" value="NagB/RpiA_transferase-like"/>
</dbReference>
<dbReference type="SMART" id="SM00420">
    <property type="entry name" value="HTH_DEOR"/>
    <property type="match status" value="1"/>
</dbReference>
<protein>
    <submittedName>
        <fullName evidence="5">DeoR/GlpR family DNA-binding transcription regulator</fullName>
    </submittedName>
</protein>
<dbReference type="GO" id="GO:0003677">
    <property type="term" value="F:DNA binding"/>
    <property type="evidence" value="ECO:0007669"/>
    <property type="project" value="UniProtKB-KW"/>
</dbReference>
<evidence type="ECO:0000313" key="5">
    <source>
        <dbReference type="EMBL" id="XDK27163.1"/>
    </source>
</evidence>
<proteinExistence type="predicted"/>
<dbReference type="InterPro" id="IPR001034">
    <property type="entry name" value="DeoR_HTH"/>
</dbReference>
<keyword evidence="5" id="KW-0614">Plasmid</keyword>
<evidence type="ECO:0000259" key="4">
    <source>
        <dbReference type="PROSITE" id="PS51000"/>
    </source>
</evidence>
<keyword evidence="5" id="KW-0238">DNA-binding</keyword>
<dbReference type="InterPro" id="IPR036388">
    <property type="entry name" value="WH-like_DNA-bd_sf"/>
</dbReference>
<feature type="domain" description="HTH deoR-type" evidence="4">
    <location>
        <begin position="5"/>
        <end position="60"/>
    </location>
</feature>
<dbReference type="KEGG" id="vih:AB0763_14370"/>
<dbReference type="Gene3D" id="3.30.750.70">
    <property type="entry name" value="4-hydroxybutyrate coenzyme like domains"/>
    <property type="match status" value="1"/>
</dbReference>
<dbReference type="Pfam" id="PF00455">
    <property type="entry name" value="DeoRC"/>
    <property type="match status" value="1"/>
</dbReference>
<sequence>MMSLSSRHKQILHYLHQSQGVLSSASLAERCDVSVQTIRKDLSELNVQGLVKRVHGGVCLPSDNDNVSFSHREIQNIQAKQHIANKVASAIPKGSSLFLGIGTTPKQVAMAMLDHPGATVVTNNINAALILSRNANITVHLAGGAVRASDEDTMGESTSQFYAGFHLKLGIFGVGGLNQQGQLLDFTPEEAHINRAIIRHCQECWLVADLSKLQRFAPVVSAHMQEMTRWFSDGCSDTAERIAKQNKVELIY</sequence>
<dbReference type="SUPFAM" id="SSF46785">
    <property type="entry name" value="Winged helix' DNA-binding domain"/>
    <property type="match status" value="1"/>
</dbReference>
<geneLocation type="plasmid" evidence="5">
    <name>p-HB236076</name>
</geneLocation>
<keyword evidence="1" id="KW-0678">Repressor</keyword>
<dbReference type="AlphaFoldDB" id="A0AB39HJ64"/>
<accession>A0AB39HJ64</accession>
<evidence type="ECO:0000256" key="1">
    <source>
        <dbReference type="ARBA" id="ARBA00022491"/>
    </source>
</evidence>
<dbReference type="SMART" id="SM01134">
    <property type="entry name" value="DeoRC"/>
    <property type="match status" value="1"/>
</dbReference>
<dbReference type="InterPro" id="IPR050313">
    <property type="entry name" value="Carb_Metab_HTH_regulators"/>
</dbReference>
<gene>
    <name evidence="5" type="ORF">AB0763_14370</name>
</gene>
<keyword evidence="3" id="KW-0804">Transcription</keyword>
<dbReference type="PRINTS" id="PR00037">
    <property type="entry name" value="HTHLACR"/>
</dbReference>
<dbReference type="PROSITE" id="PS51000">
    <property type="entry name" value="HTH_DEOR_2"/>
    <property type="match status" value="1"/>
</dbReference>
<dbReference type="InterPro" id="IPR036390">
    <property type="entry name" value="WH_DNA-bd_sf"/>
</dbReference>
<reference evidence="5" key="1">
    <citation type="submission" date="2024-07" db="EMBL/GenBank/DDBJ databases">
        <title>Genome Analysis of a Potential Novel Vibrio Species Secreting pH- and Thermo-stable Alginate Lyase and its Application in Producing Alginate Oligosaccharides.</title>
        <authorList>
            <person name="Huang H."/>
            <person name="Bao K."/>
        </authorList>
    </citation>
    <scope>NUCLEOTIDE SEQUENCE</scope>
    <source>
        <strain evidence="5">HB236076</strain>
        <plasmid evidence="5">p-HB236076</plasmid>
    </source>
</reference>
<dbReference type="GO" id="GO:0003700">
    <property type="term" value="F:DNA-binding transcription factor activity"/>
    <property type="evidence" value="ECO:0007669"/>
    <property type="project" value="InterPro"/>
</dbReference>
<dbReference type="InterPro" id="IPR014036">
    <property type="entry name" value="DeoR-like_C"/>
</dbReference>
<dbReference type="PANTHER" id="PTHR30363:SF4">
    <property type="entry name" value="GLYCEROL-3-PHOSPHATE REGULON REPRESSOR"/>
    <property type="match status" value="1"/>
</dbReference>
<name>A0AB39HJ64_9VIBR</name>